<gene>
    <name evidence="1" type="ORF">GCM10008995_02570</name>
</gene>
<organism evidence="1 2">
    <name type="scientific">Halobellus salinus</name>
    <dbReference type="NCBI Taxonomy" id="931585"/>
    <lineage>
        <taxon>Archaea</taxon>
        <taxon>Methanobacteriati</taxon>
        <taxon>Methanobacteriota</taxon>
        <taxon>Stenosarchaea group</taxon>
        <taxon>Halobacteria</taxon>
        <taxon>Halobacteriales</taxon>
        <taxon>Haloferacaceae</taxon>
        <taxon>Halobellus</taxon>
    </lineage>
</organism>
<protein>
    <submittedName>
        <fullName evidence="1">Uncharacterized protein</fullName>
    </submittedName>
</protein>
<name>A0A830E625_9EURY</name>
<reference evidence="1" key="2">
    <citation type="submission" date="2020-09" db="EMBL/GenBank/DDBJ databases">
        <authorList>
            <person name="Sun Q."/>
            <person name="Ohkuma M."/>
        </authorList>
    </citation>
    <scope>NUCLEOTIDE SEQUENCE</scope>
    <source>
        <strain evidence="1">JCM 14359</strain>
    </source>
</reference>
<dbReference type="AlphaFoldDB" id="A0A830E625"/>
<dbReference type="EMBL" id="BMOC01000001">
    <property type="protein sequence ID" value="GGI96021.1"/>
    <property type="molecule type" value="Genomic_DNA"/>
</dbReference>
<reference evidence="1" key="1">
    <citation type="journal article" date="2014" name="Int. J. Syst. Evol. Microbiol.">
        <title>Complete genome sequence of Corynebacterium casei LMG S-19264T (=DSM 44701T), isolated from a smear-ripened cheese.</title>
        <authorList>
            <consortium name="US DOE Joint Genome Institute (JGI-PGF)"/>
            <person name="Walter F."/>
            <person name="Albersmeier A."/>
            <person name="Kalinowski J."/>
            <person name="Ruckert C."/>
        </authorList>
    </citation>
    <scope>NUCLEOTIDE SEQUENCE</scope>
    <source>
        <strain evidence="1">JCM 14359</strain>
    </source>
</reference>
<keyword evidence="2" id="KW-1185">Reference proteome</keyword>
<dbReference type="Proteomes" id="UP000653099">
    <property type="component" value="Unassembled WGS sequence"/>
</dbReference>
<accession>A0A830E625</accession>
<evidence type="ECO:0000313" key="2">
    <source>
        <dbReference type="Proteomes" id="UP000653099"/>
    </source>
</evidence>
<comment type="caution">
    <text evidence="1">The sequence shown here is derived from an EMBL/GenBank/DDBJ whole genome shotgun (WGS) entry which is preliminary data.</text>
</comment>
<proteinExistence type="predicted"/>
<dbReference type="RefSeq" id="WP_188785569.1">
    <property type="nucleotide sequence ID" value="NZ_BMOC01000001.1"/>
</dbReference>
<sequence length="81" mass="9161">MPARAEQQFLVATGDTSKTKLHKPLSEAKPNTPACKPAVEYRRVSERIGKQIIGVPDSADEHDWKCLRCFFKEEIEYGTPD</sequence>
<evidence type="ECO:0000313" key="1">
    <source>
        <dbReference type="EMBL" id="GGI96021.1"/>
    </source>
</evidence>